<gene>
    <name evidence="2" type="ORF">LMI_2198</name>
    <name evidence="3" type="ORF">SAMN02982997_01682</name>
</gene>
<dbReference type="EMBL" id="LN614830">
    <property type="protein sequence ID" value="CEG61473.1"/>
    <property type="molecule type" value="Genomic_DNA"/>
</dbReference>
<accession>A0A098GG82</accession>
<evidence type="ECO:0000313" key="3">
    <source>
        <dbReference type="EMBL" id="SCY41997.1"/>
    </source>
</evidence>
<dbReference type="EMBL" id="FMVN01000007">
    <property type="protein sequence ID" value="SCY41997.1"/>
    <property type="molecule type" value="Genomic_DNA"/>
</dbReference>
<sequence>MKLPLKEPLSAKYLYISPENIVHVFMPIVSGTNIGLDNTCKAVYSLQEFFGKGNNSNKKSTIKGELLAYKEALESDISLLGADALLTQSKQERLTQIKAYLKVVRHLENHPELDCLNQGFPSYPRPMEELMQDRTTSNLYSMVLRPAEEDGFLRSEAAKPVFSVAHKSVARQIEHAVSPLQQELTQAYTPLIFEAKDLKSQVIQQTLARLVPPKMPVDFERLRQILQETVKALLNVEIDFTKTQQGSSINQQYIDKAMGFNPQTTNPNEYMEALFGYCAGDLFDTLIESPFNRLTQVEHWSIATQFLLGITNIYCVSQGKISPDTNFGRILDAHPNLNIHFAQTLAQAQQSNSSIEEACLLWMNDHAKELDLTHPLTQEDIKSTTETFVKRYAEIKDSPHFDEFFILDTQKKGDFVIHQGSICTSFAKFVSSPLLDVPQELNQPLEEARSHVGSLSVEIPHKNPLVQGEVEINAMTMDNTALQALYERINTYKDPKLKEALLVQLKQERPDFKPQIDAKQFLQHVAYGEQNEAESLLEKDIDVAQQLLTARKIPFADYSGRTFNCTAYEYAYWAKDTHMCRMLERYMDDQTKSIIHKRVQKIEEPIGPELIKKPRGLAYTKKGTEYRSAHFDLTPLKQALKTYIDAYNQSVKKTEEDWEVLDALWIKVGLLQREVPAHIAQEYCHPKRSFDDVVKNPALLDAVNPANLERQLKFYNWDTGSWDMWFTPTSCGEDSGLGFSFAILRGWAPLVSGWGRGRGVQASFGLVD</sequence>
<name>A0A098GG82_LEGMI</name>
<dbReference type="Proteomes" id="UP000032414">
    <property type="component" value="Chromosome I"/>
</dbReference>
<dbReference type="RefSeq" id="WP_052679530.1">
    <property type="nucleotide sequence ID" value="NZ_CP020614.1"/>
</dbReference>
<reference evidence="3 5" key="3">
    <citation type="submission" date="2016-10" db="EMBL/GenBank/DDBJ databases">
        <authorList>
            <person name="Varghese N."/>
            <person name="Submissions S."/>
        </authorList>
    </citation>
    <scope>NUCLEOTIDE SEQUENCE [LARGE SCALE GENOMIC DNA]</scope>
    <source>
        <strain evidence="3 5">ATCC 33218</strain>
    </source>
</reference>
<evidence type="ECO:0000313" key="2">
    <source>
        <dbReference type="EMBL" id="CEG61473.1"/>
    </source>
</evidence>
<organism evidence="2 4">
    <name type="scientific">Legionella micdadei</name>
    <name type="common">Tatlockia micdadei</name>
    <dbReference type="NCBI Taxonomy" id="451"/>
    <lineage>
        <taxon>Bacteria</taxon>
        <taxon>Pseudomonadati</taxon>
        <taxon>Pseudomonadota</taxon>
        <taxon>Gammaproteobacteria</taxon>
        <taxon>Legionellales</taxon>
        <taxon>Legionellaceae</taxon>
        <taxon>Legionella</taxon>
    </lineage>
</organism>
<dbReference type="Proteomes" id="UP000182998">
    <property type="component" value="Unassembled WGS sequence"/>
</dbReference>
<dbReference type="PATRIC" id="fig|451.8.peg.1298"/>
<dbReference type="KEGG" id="tmc:LMI_2198"/>
<dbReference type="InterPro" id="IPR041264">
    <property type="entry name" value="SidC_N"/>
</dbReference>
<evidence type="ECO:0000259" key="1">
    <source>
        <dbReference type="Pfam" id="PF18219"/>
    </source>
</evidence>
<protein>
    <submittedName>
        <fullName evidence="2">SidC homolog</fullName>
    </submittedName>
</protein>
<evidence type="ECO:0000313" key="5">
    <source>
        <dbReference type="Proteomes" id="UP000182998"/>
    </source>
</evidence>
<proteinExistence type="predicted"/>
<dbReference type="Pfam" id="PF18219">
    <property type="entry name" value="SidC_N"/>
    <property type="match status" value="1"/>
</dbReference>
<dbReference type="AlphaFoldDB" id="A0A098GG82"/>
<reference evidence="2" key="2">
    <citation type="submission" date="2014-09" db="EMBL/GenBank/DDBJ databases">
        <authorList>
            <person name="GOMEZ-VALERO Laura"/>
        </authorList>
    </citation>
    <scope>NUCLEOTIDE SEQUENCE</scope>
    <source>
        <strain evidence="2">ATCC33218</strain>
    </source>
</reference>
<feature type="domain" description="SidC N-terminal" evidence="1">
    <location>
        <begin position="3"/>
        <end position="467"/>
    </location>
</feature>
<dbReference type="HOGENOM" id="CLU_019014_0_0_6"/>
<evidence type="ECO:0000313" key="4">
    <source>
        <dbReference type="Proteomes" id="UP000032414"/>
    </source>
</evidence>
<keyword evidence="5" id="KW-1185">Reference proteome</keyword>
<reference evidence="4" key="1">
    <citation type="submission" date="2014-09" db="EMBL/GenBank/DDBJ databases">
        <authorList>
            <person name="Gomez-Valero L."/>
        </authorList>
    </citation>
    <scope>NUCLEOTIDE SEQUENCE [LARGE SCALE GENOMIC DNA]</scope>
    <source>
        <strain evidence="4">ATCC33218</strain>
    </source>
</reference>